<reference evidence="2 3" key="1">
    <citation type="submission" date="2023-08" db="EMBL/GenBank/DDBJ databases">
        <title>Draft genome sequence of Algoriphagus taiwanensis.</title>
        <authorList>
            <person name="Takatani N."/>
            <person name="Hosokawa M."/>
            <person name="Sawabe T."/>
        </authorList>
    </citation>
    <scope>NUCLEOTIDE SEQUENCE [LARGE SCALE GENOMIC DNA]</scope>
    <source>
        <strain evidence="2 3">JCM 19755</strain>
    </source>
</reference>
<keyword evidence="1" id="KW-0472">Membrane</keyword>
<protein>
    <submittedName>
        <fullName evidence="2">Uncharacterized protein</fullName>
    </submittedName>
</protein>
<sequence length="222" mass="26832">MEKALEILKFSIIVALLLSALRISLLEQIINDVERFEKTGEPNRNSEKFAFEIREYSSKIYEPGYLSGKEYKYSELKFPEDFELVRYFYYYPMYSTDHEYGIFIINLFLGGQIILFIILCIRNPKNELSKDYLIFKLRWFLKLNLGVRRILSILLNIPILIWLFFIFFPILEFIFDYPYFRDQEDVDIFLEFQLVSLAIFWIFWIFGSVISWVINGFLEKRI</sequence>
<dbReference type="EMBL" id="BTPE01000007">
    <property type="protein sequence ID" value="GMQ34023.1"/>
    <property type="molecule type" value="Genomic_DNA"/>
</dbReference>
<proteinExistence type="predicted"/>
<dbReference type="Proteomes" id="UP001307705">
    <property type="component" value="Unassembled WGS sequence"/>
</dbReference>
<accession>A0ABQ6Q1R5</accession>
<gene>
    <name evidence="2" type="ORF">Ataiwa_22950</name>
</gene>
<keyword evidence="3" id="KW-1185">Reference proteome</keyword>
<organism evidence="2 3">
    <name type="scientific">Algoriphagus taiwanensis</name>
    <dbReference type="NCBI Taxonomy" id="1445656"/>
    <lineage>
        <taxon>Bacteria</taxon>
        <taxon>Pseudomonadati</taxon>
        <taxon>Bacteroidota</taxon>
        <taxon>Cytophagia</taxon>
        <taxon>Cytophagales</taxon>
        <taxon>Cyclobacteriaceae</taxon>
        <taxon>Algoriphagus</taxon>
    </lineage>
</organism>
<comment type="caution">
    <text evidence="2">The sequence shown here is derived from an EMBL/GenBank/DDBJ whole genome shotgun (WGS) entry which is preliminary data.</text>
</comment>
<feature type="transmembrane region" description="Helical" evidence="1">
    <location>
        <begin position="100"/>
        <end position="121"/>
    </location>
</feature>
<feature type="transmembrane region" description="Helical" evidence="1">
    <location>
        <begin position="150"/>
        <end position="175"/>
    </location>
</feature>
<dbReference type="RefSeq" id="WP_338228854.1">
    <property type="nucleotide sequence ID" value="NZ_BTPE01000007.1"/>
</dbReference>
<keyword evidence="1" id="KW-0812">Transmembrane</keyword>
<evidence type="ECO:0000313" key="2">
    <source>
        <dbReference type="EMBL" id="GMQ34023.1"/>
    </source>
</evidence>
<keyword evidence="1" id="KW-1133">Transmembrane helix</keyword>
<name>A0ABQ6Q1R5_9BACT</name>
<evidence type="ECO:0000256" key="1">
    <source>
        <dbReference type="SAM" id="Phobius"/>
    </source>
</evidence>
<feature type="transmembrane region" description="Helical" evidence="1">
    <location>
        <begin position="195"/>
        <end position="218"/>
    </location>
</feature>
<evidence type="ECO:0000313" key="3">
    <source>
        <dbReference type="Proteomes" id="UP001307705"/>
    </source>
</evidence>